<dbReference type="InterPro" id="IPR000595">
    <property type="entry name" value="cNMP-bd_dom"/>
</dbReference>
<dbReference type="InterPro" id="IPR018490">
    <property type="entry name" value="cNMP-bd_dom_sf"/>
</dbReference>
<keyword evidence="3" id="KW-0804">Transcription</keyword>
<evidence type="ECO:0000313" key="5">
    <source>
        <dbReference type="EMBL" id="NIZ69153.1"/>
    </source>
</evidence>
<dbReference type="GO" id="GO:0006355">
    <property type="term" value="P:regulation of DNA-templated transcription"/>
    <property type="evidence" value="ECO:0007669"/>
    <property type="project" value="InterPro"/>
</dbReference>
<dbReference type="PROSITE" id="PS50042">
    <property type="entry name" value="CNMP_BINDING_3"/>
    <property type="match status" value="1"/>
</dbReference>
<comment type="caution">
    <text evidence="5">The sequence shown here is derived from an EMBL/GenBank/DDBJ whole genome shotgun (WGS) entry which is preliminary data.</text>
</comment>
<dbReference type="AlphaFoldDB" id="A0A968GER2"/>
<protein>
    <submittedName>
        <fullName evidence="5">Crp/Fnr family transcriptional regulator</fullName>
    </submittedName>
</protein>
<dbReference type="Proteomes" id="UP000778951">
    <property type="component" value="Unassembled WGS sequence"/>
</dbReference>
<keyword evidence="1" id="KW-0805">Transcription regulation</keyword>
<dbReference type="SUPFAM" id="SSF46785">
    <property type="entry name" value="Winged helix' DNA-binding domain"/>
    <property type="match status" value="1"/>
</dbReference>
<sequence>MLFSLEIIQILKQNIVFNQFNSEELGEIFSLLNVKQKKYAKDQIILQQGDPLNYIGILISGKLMLYHTICEETPRLLNVIHPAQMLGEAFVITGKHISQVTIKSQQKSNILWMNYHPTNSTTSPIQKDLIARYHQYLTKSLAEKIIFLQKKLYVLAQPTLKMSMITLLQFYYCGEDWITLPFKTHEELADYLSVNRSFLSRLLNAMERDNIFNREKNKYKLNTKFLM</sequence>
<evidence type="ECO:0000256" key="3">
    <source>
        <dbReference type="ARBA" id="ARBA00023163"/>
    </source>
</evidence>
<evidence type="ECO:0000256" key="1">
    <source>
        <dbReference type="ARBA" id="ARBA00023015"/>
    </source>
</evidence>
<dbReference type="EMBL" id="JAATLM010000001">
    <property type="protein sequence ID" value="NIZ69153.1"/>
    <property type="molecule type" value="Genomic_DNA"/>
</dbReference>
<keyword evidence="2" id="KW-0238">DNA-binding</keyword>
<dbReference type="InterPro" id="IPR012318">
    <property type="entry name" value="HTH_CRP"/>
</dbReference>
<dbReference type="GO" id="GO:0003677">
    <property type="term" value="F:DNA binding"/>
    <property type="evidence" value="ECO:0007669"/>
    <property type="project" value="UniProtKB-KW"/>
</dbReference>
<reference evidence="5" key="1">
    <citation type="submission" date="2020-03" db="EMBL/GenBank/DDBJ databases">
        <title>Spirochaetal bacteria isolated from arthropods constitute a novel genus Entomospira genus novum within the order Spirochaetales.</title>
        <authorList>
            <person name="Grana-Miraglia L."/>
            <person name="Sikutova S."/>
            <person name="Fingerle V."/>
            <person name="Sing A."/>
            <person name="Castillo-Ramirez S."/>
            <person name="Margos G."/>
            <person name="Rudolf I."/>
        </authorList>
    </citation>
    <scope>NUCLEOTIDE SEQUENCE</scope>
    <source>
        <strain evidence="5">BR149</strain>
    </source>
</reference>
<keyword evidence="6" id="KW-1185">Reference proteome</keyword>
<accession>A0A968GER2</accession>
<gene>
    <name evidence="5" type="ORF">HCT48_02865</name>
</gene>
<dbReference type="Gene3D" id="2.60.120.10">
    <property type="entry name" value="Jelly Rolls"/>
    <property type="match status" value="1"/>
</dbReference>
<dbReference type="SMART" id="SM00419">
    <property type="entry name" value="HTH_CRP"/>
    <property type="match status" value="1"/>
</dbReference>
<evidence type="ECO:0000259" key="4">
    <source>
        <dbReference type="PROSITE" id="PS50042"/>
    </source>
</evidence>
<dbReference type="CDD" id="cd00038">
    <property type="entry name" value="CAP_ED"/>
    <property type="match status" value="1"/>
</dbReference>
<dbReference type="InterPro" id="IPR014710">
    <property type="entry name" value="RmlC-like_jellyroll"/>
</dbReference>
<evidence type="ECO:0000256" key="2">
    <source>
        <dbReference type="ARBA" id="ARBA00023125"/>
    </source>
</evidence>
<dbReference type="InterPro" id="IPR036390">
    <property type="entry name" value="WH_DNA-bd_sf"/>
</dbReference>
<organism evidence="5 6">
    <name type="scientific">Entomospira culicis</name>
    <dbReference type="NCBI Taxonomy" id="2719989"/>
    <lineage>
        <taxon>Bacteria</taxon>
        <taxon>Pseudomonadati</taxon>
        <taxon>Spirochaetota</taxon>
        <taxon>Spirochaetia</taxon>
        <taxon>Spirochaetales</taxon>
        <taxon>Spirochaetaceae</taxon>
        <taxon>Entomospira</taxon>
    </lineage>
</organism>
<dbReference type="Pfam" id="PF00027">
    <property type="entry name" value="cNMP_binding"/>
    <property type="match status" value="1"/>
</dbReference>
<dbReference type="RefSeq" id="WP_167695253.1">
    <property type="nucleotide sequence ID" value="NZ_CP118181.1"/>
</dbReference>
<feature type="domain" description="Cyclic nucleotide-binding" evidence="4">
    <location>
        <begin position="16"/>
        <end position="139"/>
    </location>
</feature>
<evidence type="ECO:0000313" key="6">
    <source>
        <dbReference type="Proteomes" id="UP000778951"/>
    </source>
</evidence>
<dbReference type="SUPFAM" id="SSF51206">
    <property type="entry name" value="cAMP-binding domain-like"/>
    <property type="match status" value="1"/>
</dbReference>
<name>A0A968GER2_9SPIO</name>
<proteinExistence type="predicted"/>